<dbReference type="RefSeq" id="WP_343971349.1">
    <property type="nucleotide sequence ID" value="NZ_BAAAJG010000002.1"/>
</dbReference>
<organism evidence="2 3">
    <name type="scientific">Pseudonocardia aurantiaca</name>
    <dbReference type="NCBI Taxonomy" id="75290"/>
    <lineage>
        <taxon>Bacteria</taxon>
        <taxon>Bacillati</taxon>
        <taxon>Actinomycetota</taxon>
        <taxon>Actinomycetes</taxon>
        <taxon>Pseudonocardiales</taxon>
        <taxon>Pseudonocardiaceae</taxon>
        <taxon>Pseudonocardia</taxon>
    </lineage>
</organism>
<evidence type="ECO:0000313" key="2">
    <source>
        <dbReference type="EMBL" id="MFD1531076.1"/>
    </source>
</evidence>
<sequence>MRAAVAVLALVVAVTVLAVMATRSATPVALEEQVREFTRQLTPGGPYRAPEREERHAVVGAVAAMAAAGPEAAGDAGADARRELDRAGFAVAVVPDKAGHRYLVAQSDPASERSWGLVALPLERLARLIVEVPHPNSDYGTENVGLAVLGALPDAIYLQAGAHRRAAGERADVAHQEDSLFHALAVDLSVRLRLPQLQLHGFGERDELDDDVVISSGPADPEPVVRAVADRLEESGLSVCRAWARRCHGLEGTTNVQAAAADRAGLPFAHVEMSAWVRRSPDALAGALAALGG</sequence>
<evidence type="ECO:0000313" key="3">
    <source>
        <dbReference type="Proteomes" id="UP001597145"/>
    </source>
</evidence>
<dbReference type="Proteomes" id="UP001597145">
    <property type="component" value="Unassembled WGS sequence"/>
</dbReference>
<feature type="chain" id="PRO_5046912300" evidence="1">
    <location>
        <begin position="19"/>
        <end position="293"/>
    </location>
</feature>
<reference evidence="3" key="1">
    <citation type="journal article" date="2019" name="Int. J. Syst. Evol. Microbiol.">
        <title>The Global Catalogue of Microorganisms (GCM) 10K type strain sequencing project: providing services to taxonomists for standard genome sequencing and annotation.</title>
        <authorList>
            <consortium name="The Broad Institute Genomics Platform"/>
            <consortium name="The Broad Institute Genome Sequencing Center for Infectious Disease"/>
            <person name="Wu L."/>
            <person name="Ma J."/>
        </authorList>
    </citation>
    <scope>NUCLEOTIDE SEQUENCE [LARGE SCALE GENOMIC DNA]</scope>
    <source>
        <strain evidence="3">JCM 12165</strain>
    </source>
</reference>
<protein>
    <submittedName>
        <fullName evidence="2">Uncharacterized protein</fullName>
    </submittedName>
</protein>
<proteinExistence type="predicted"/>
<keyword evidence="1" id="KW-0732">Signal</keyword>
<dbReference type="EMBL" id="JBHUCP010000009">
    <property type="protein sequence ID" value="MFD1531076.1"/>
    <property type="molecule type" value="Genomic_DNA"/>
</dbReference>
<name>A0ABW4FMG4_9PSEU</name>
<feature type="signal peptide" evidence="1">
    <location>
        <begin position="1"/>
        <end position="18"/>
    </location>
</feature>
<gene>
    <name evidence="2" type="ORF">ACFSCY_16685</name>
</gene>
<keyword evidence="3" id="KW-1185">Reference proteome</keyword>
<accession>A0ABW4FMG4</accession>
<comment type="caution">
    <text evidence="2">The sequence shown here is derived from an EMBL/GenBank/DDBJ whole genome shotgun (WGS) entry which is preliminary data.</text>
</comment>
<evidence type="ECO:0000256" key="1">
    <source>
        <dbReference type="SAM" id="SignalP"/>
    </source>
</evidence>